<evidence type="ECO:0000256" key="1">
    <source>
        <dbReference type="SAM" id="MobiDB-lite"/>
    </source>
</evidence>
<dbReference type="Proteomes" id="UP000507470">
    <property type="component" value="Unassembled WGS sequence"/>
</dbReference>
<name>A0A6J8AIL8_MYTCO</name>
<feature type="region of interest" description="Disordered" evidence="1">
    <location>
        <begin position="183"/>
        <end position="314"/>
    </location>
</feature>
<dbReference type="PANTHER" id="PTHR46601">
    <property type="entry name" value="ULP_PROTEASE DOMAIN-CONTAINING PROTEIN"/>
    <property type="match status" value="1"/>
</dbReference>
<gene>
    <name evidence="2" type="ORF">MCOR_7612</name>
</gene>
<feature type="compositionally biased region" description="Acidic residues" evidence="1">
    <location>
        <begin position="218"/>
        <end position="241"/>
    </location>
</feature>
<protein>
    <submittedName>
        <fullName evidence="2">Uncharacterized protein</fullName>
    </submittedName>
</protein>
<feature type="compositionally biased region" description="Acidic residues" evidence="1">
    <location>
        <begin position="185"/>
        <end position="208"/>
    </location>
</feature>
<organism evidence="2 3">
    <name type="scientific">Mytilus coruscus</name>
    <name type="common">Sea mussel</name>
    <dbReference type="NCBI Taxonomy" id="42192"/>
    <lineage>
        <taxon>Eukaryota</taxon>
        <taxon>Metazoa</taxon>
        <taxon>Spiralia</taxon>
        <taxon>Lophotrochozoa</taxon>
        <taxon>Mollusca</taxon>
        <taxon>Bivalvia</taxon>
        <taxon>Autobranchia</taxon>
        <taxon>Pteriomorphia</taxon>
        <taxon>Mytilida</taxon>
        <taxon>Mytiloidea</taxon>
        <taxon>Mytilidae</taxon>
        <taxon>Mytilinae</taxon>
        <taxon>Mytilus</taxon>
    </lineage>
</organism>
<sequence length="468" mass="53774">MFILSGGCAAQYKSKVAFLDSSMSEVDNNIKSEKAFYGFRHGKNRCDGEGGVIKSKAARIIRNGGLINSAKDLYQQCLCLQKELKNPDGTCNHNRRKLIWVERSNIRHVRPNRVCKTVKGTRSLHSVRGIGAGQIQVRKLTCFCGFCTATEHAEGTSSTCENEAVVGTWRSVNLNGFNMLNRNDEEQDIENEQDNRDDEYEIVNEDGPDLNMLNRNDEEQDIENETDDRDDDDEIVTEDGPDLNMLNRNDEEQDIENKQDKRDDDDDEIVTEDGPDLNMLNRNDEEQDIENEQDDRDDDDEIVTEDGPDDFLGSDLFTELPELKDTSMTSLNFNNMSFSDADDKKESFNTHDTFIDQFISWNHENTENVEHVQEKCIPSRNFNNGTNIAVKFGSNIYPAVVSEWPWIMYYKYLKYGKWKDGGPTRIPLQFQMLLITLDPPDIRMEGRHLYYIFNGNDFKKGPKKIVDL</sequence>
<keyword evidence="3" id="KW-1185">Reference proteome</keyword>
<reference evidence="2 3" key="1">
    <citation type="submission" date="2020-06" db="EMBL/GenBank/DDBJ databases">
        <authorList>
            <person name="Li R."/>
            <person name="Bekaert M."/>
        </authorList>
    </citation>
    <scope>NUCLEOTIDE SEQUENCE [LARGE SCALE GENOMIC DNA]</scope>
    <source>
        <strain evidence="3">wild</strain>
    </source>
</reference>
<dbReference type="OrthoDB" id="10065669at2759"/>
<evidence type="ECO:0000313" key="2">
    <source>
        <dbReference type="EMBL" id="CAC5367852.1"/>
    </source>
</evidence>
<accession>A0A6J8AIL8</accession>
<dbReference type="EMBL" id="CACVKT020001391">
    <property type="protein sequence ID" value="CAC5367852.1"/>
    <property type="molecule type" value="Genomic_DNA"/>
</dbReference>
<dbReference type="PANTHER" id="PTHR46601:SF1">
    <property type="entry name" value="ADF-H DOMAIN-CONTAINING PROTEIN"/>
    <property type="match status" value="1"/>
</dbReference>
<evidence type="ECO:0000313" key="3">
    <source>
        <dbReference type="Proteomes" id="UP000507470"/>
    </source>
</evidence>
<dbReference type="AlphaFoldDB" id="A0A6J8AIL8"/>
<proteinExistence type="predicted"/>
<feature type="compositionally biased region" description="Acidic residues" evidence="1">
    <location>
        <begin position="263"/>
        <end position="275"/>
    </location>
</feature>
<feature type="compositionally biased region" description="Acidic residues" evidence="1">
    <location>
        <begin position="285"/>
        <end position="309"/>
    </location>
</feature>